<dbReference type="NCBIfam" id="TIGR02491">
    <property type="entry name" value="NrdG"/>
    <property type="match status" value="1"/>
</dbReference>
<dbReference type="SFLD" id="SFLDG01063">
    <property type="entry name" value="activating_enzymes__group_1"/>
    <property type="match status" value="1"/>
</dbReference>
<evidence type="ECO:0000256" key="10">
    <source>
        <dbReference type="ARBA" id="ARBA00023014"/>
    </source>
</evidence>
<dbReference type="NCBIfam" id="NF008335">
    <property type="entry name" value="PRK11121.1"/>
    <property type="match status" value="1"/>
</dbReference>
<dbReference type="InterPro" id="IPR013785">
    <property type="entry name" value="Aldolase_TIM"/>
</dbReference>
<gene>
    <name evidence="13" type="ORF">MED297_06973</name>
</gene>
<dbReference type="Gene3D" id="3.20.20.70">
    <property type="entry name" value="Aldolase class I"/>
    <property type="match status" value="1"/>
</dbReference>
<evidence type="ECO:0000313" key="13">
    <source>
        <dbReference type="EMBL" id="EAR09204.1"/>
    </source>
</evidence>
<comment type="caution">
    <text evidence="13">The sequence shown here is derived from an EMBL/GenBank/DDBJ whole genome shotgun (WGS) entry which is preliminary data.</text>
</comment>
<keyword evidence="6" id="KW-0949">S-adenosyl-L-methionine</keyword>
<dbReference type="InterPro" id="IPR007197">
    <property type="entry name" value="rSAM"/>
</dbReference>
<sequence>MHISAYYPTDMVNGPGIRCTLFVSGCVHHCKGCYNARTWRADHGVVFTEAHLQQVIDDLNAVAPPRSGLSLSGGDPLLPANCEAVAELIRQVRKQCPGKSIWCWTGYELETLTQPQQTIVDEIDVLIDGRFEQALCDPNLPWRGSRNQRIIPRTALGRREIAAELLAEDVSV</sequence>
<proteinExistence type="inferred from homology"/>
<dbReference type="CDD" id="cd01335">
    <property type="entry name" value="Radical_SAM"/>
    <property type="match status" value="1"/>
</dbReference>
<comment type="function">
    <text evidence="2 12">Activation of anaerobic ribonucleoside-triphosphate reductase under anaerobic conditions by generation of an organic free radical, using S-adenosylmethionine and reduced flavodoxin as cosubstrates to produce 5'-deoxy-adenosine.</text>
</comment>
<keyword evidence="7" id="KW-0479">Metal-binding</keyword>
<dbReference type="PANTHER" id="PTHR30352">
    <property type="entry name" value="PYRUVATE FORMATE-LYASE-ACTIVATING ENZYME"/>
    <property type="match status" value="1"/>
</dbReference>
<dbReference type="Proteomes" id="UP000005953">
    <property type="component" value="Unassembled WGS sequence"/>
</dbReference>
<dbReference type="SUPFAM" id="SSF102114">
    <property type="entry name" value="Radical SAM enzymes"/>
    <property type="match status" value="1"/>
</dbReference>
<evidence type="ECO:0000256" key="9">
    <source>
        <dbReference type="ARBA" id="ARBA00023004"/>
    </source>
</evidence>
<dbReference type="Pfam" id="PF13353">
    <property type="entry name" value="Fer4_12"/>
    <property type="match status" value="1"/>
</dbReference>
<dbReference type="PANTHER" id="PTHR30352:SF2">
    <property type="entry name" value="ANAEROBIC RIBONUCLEOSIDE-TRIPHOSPHATE REDUCTASE-ACTIVATING PROTEIN"/>
    <property type="match status" value="1"/>
</dbReference>
<evidence type="ECO:0000256" key="4">
    <source>
        <dbReference type="ARBA" id="ARBA00014281"/>
    </source>
</evidence>
<comment type="cofactor">
    <cofactor evidence="1">
        <name>[4Fe-4S] cluster</name>
        <dbReference type="ChEBI" id="CHEBI:49883"/>
    </cofactor>
</comment>
<accession>A4BF91</accession>
<dbReference type="GO" id="GO:0046872">
    <property type="term" value="F:metal ion binding"/>
    <property type="evidence" value="ECO:0007669"/>
    <property type="project" value="UniProtKB-KW"/>
</dbReference>
<dbReference type="GO" id="GO:0004748">
    <property type="term" value="F:ribonucleoside-diphosphate reductase activity, thioredoxin disulfide as acceptor"/>
    <property type="evidence" value="ECO:0007669"/>
    <property type="project" value="TreeGrafter"/>
</dbReference>
<dbReference type="OrthoDB" id="9782387at2"/>
<dbReference type="PROSITE" id="PS01087">
    <property type="entry name" value="RADICAL_ACTIVATING"/>
    <property type="match status" value="1"/>
</dbReference>
<evidence type="ECO:0000256" key="1">
    <source>
        <dbReference type="ARBA" id="ARBA00001966"/>
    </source>
</evidence>
<dbReference type="GO" id="GO:0051539">
    <property type="term" value="F:4 iron, 4 sulfur cluster binding"/>
    <property type="evidence" value="ECO:0007669"/>
    <property type="project" value="UniProtKB-KW"/>
</dbReference>
<keyword evidence="8 12" id="KW-0560">Oxidoreductase</keyword>
<dbReference type="HOGENOM" id="CLU_089926_2_1_6"/>
<dbReference type="SFLD" id="SFLDG01066">
    <property type="entry name" value="organic_radical-activating_enz"/>
    <property type="match status" value="1"/>
</dbReference>
<dbReference type="InterPro" id="IPR001989">
    <property type="entry name" value="Radical_activat_CS"/>
</dbReference>
<dbReference type="SFLD" id="SFLDF00299">
    <property type="entry name" value="anaerobic_ribonucleoside-triph"/>
    <property type="match status" value="1"/>
</dbReference>
<protein>
    <recommendedName>
        <fullName evidence="4 12">Anaerobic ribonucleoside-triphosphate reductase-activating protein</fullName>
        <ecNumber evidence="12">1.97.1.-</ecNumber>
    </recommendedName>
</protein>
<dbReference type="RefSeq" id="WP_008045295.1">
    <property type="nucleotide sequence ID" value="NZ_CH724152.1"/>
</dbReference>
<keyword evidence="9" id="KW-0408">Iron</keyword>
<keyword evidence="14" id="KW-1185">Reference proteome</keyword>
<evidence type="ECO:0000256" key="8">
    <source>
        <dbReference type="ARBA" id="ARBA00023002"/>
    </source>
</evidence>
<comment type="catalytic activity">
    <reaction evidence="11">
        <text>glycyl-[protein] + reduced [flavodoxin] + S-adenosyl-L-methionine = glycin-2-yl radical-[protein] + semiquinone [flavodoxin] + 5'-deoxyadenosine + L-methionine + H(+)</text>
        <dbReference type="Rhea" id="RHEA:61976"/>
        <dbReference type="Rhea" id="RHEA-COMP:10622"/>
        <dbReference type="Rhea" id="RHEA-COMP:14480"/>
        <dbReference type="Rhea" id="RHEA-COMP:15993"/>
        <dbReference type="Rhea" id="RHEA-COMP:15994"/>
        <dbReference type="ChEBI" id="CHEBI:15378"/>
        <dbReference type="ChEBI" id="CHEBI:17319"/>
        <dbReference type="ChEBI" id="CHEBI:29947"/>
        <dbReference type="ChEBI" id="CHEBI:32722"/>
        <dbReference type="ChEBI" id="CHEBI:57618"/>
        <dbReference type="ChEBI" id="CHEBI:57844"/>
        <dbReference type="ChEBI" id="CHEBI:59789"/>
        <dbReference type="ChEBI" id="CHEBI:140311"/>
    </reaction>
</comment>
<organism evidence="13 14">
    <name type="scientific">Reinekea blandensis MED297</name>
    <dbReference type="NCBI Taxonomy" id="314283"/>
    <lineage>
        <taxon>Bacteria</taxon>
        <taxon>Pseudomonadati</taxon>
        <taxon>Pseudomonadota</taxon>
        <taxon>Gammaproteobacteria</taxon>
        <taxon>Oceanospirillales</taxon>
        <taxon>Saccharospirillaceae</taxon>
        <taxon>Reinekea</taxon>
    </lineage>
</organism>
<dbReference type="EC" id="1.97.1.-" evidence="12"/>
<dbReference type="AlphaFoldDB" id="A4BF91"/>
<dbReference type="InterPro" id="IPR058240">
    <property type="entry name" value="rSAM_sf"/>
</dbReference>
<evidence type="ECO:0000256" key="3">
    <source>
        <dbReference type="ARBA" id="ARBA00009777"/>
    </source>
</evidence>
<evidence type="ECO:0000313" key="14">
    <source>
        <dbReference type="Proteomes" id="UP000005953"/>
    </source>
</evidence>
<keyword evidence="5" id="KW-0004">4Fe-4S</keyword>
<dbReference type="InterPro" id="IPR012837">
    <property type="entry name" value="NrdG"/>
</dbReference>
<dbReference type="EMBL" id="AAOE01000012">
    <property type="protein sequence ID" value="EAR09204.1"/>
    <property type="molecule type" value="Genomic_DNA"/>
</dbReference>
<dbReference type="PIRSF" id="PIRSF000368">
    <property type="entry name" value="NrdG"/>
    <property type="match status" value="1"/>
</dbReference>
<name>A4BF91_9GAMM</name>
<dbReference type="InterPro" id="IPR034457">
    <property type="entry name" value="Organic_radical-activating"/>
</dbReference>
<evidence type="ECO:0000256" key="11">
    <source>
        <dbReference type="ARBA" id="ARBA00047365"/>
    </source>
</evidence>
<evidence type="ECO:0000256" key="2">
    <source>
        <dbReference type="ARBA" id="ARBA00003852"/>
    </source>
</evidence>
<dbReference type="SFLD" id="SFLDS00029">
    <property type="entry name" value="Radical_SAM"/>
    <property type="match status" value="1"/>
</dbReference>
<evidence type="ECO:0000256" key="6">
    <source>
        <dbReference type="ARBA" id="ARBA00022691"/>
    </source>
</evidence>
<dbReference type="GO" id="GO:0043365">
    <property type="term" value="F:[formate-C-acetyltransferase]-activating enzyme activity"/>
    <property type="evidence" value="ECO:0007669"/>
    <property type="project" value="InterPro"/>
</dbReference>
<evidence type="ECO:0000256" key="7">
    <source>
        <dbReference type="ARBA" id="ARBA00022723"/>
    </source>
</evidence>
<evidence type="ECO:0000256" key="12">
    <source>
        <dbReference type="PIRNR" id="PIRNR000368"/>
    </source>
</evidence>
<dbReference type="STRING" id="314283.MED297_06973"/>
<comment type="similarity">
    <text evidence="3 12">Belongs to the organic radical-activating enzymes family.</text>
</comment>
<evidence type="ECO:0000256" key="5">
    <source>
        <dbReference type="ARBA" id="ARBA00022485"/>
    </source>
</evidence>
<reference evidence="13 14" key="1">
    <citation type="submission" date="2006-02" db="EMBL/GenBank/DDBJ databases">
        <authorList>
            <person name="Pinhassi J."/>
            <person name="Pedros-Alio C."/>
            <person name="Ferriera S."/>
            <person name="Johnson J."/>
            <person name="Kravitz S."/>
            <person name="Halpern A."/>
            <person name="Remington K."/>
            <person name="Beeson K."/>
            <person name="Tran B."/>
            <person name="Rogers Y.-H."/>
            <person name="Friedman R."/>
            <person name="Venter J.C."/>
        </authorList>
    </citation>
    <scope>NUCLEOTIDE SEQUENCE [LARGE SCALE GENOMIC DNA]</scope>
    <source>
        <strain evidence="13 14">MED297</strain>
    </source>
</reference>
<keyword evidence="10" id="KW-0411">Iron-sulfur</keyword>